<feature type="region of interest" description="Disordered" evidence="1">
    <location>
        <begin position="732"/>
        <end position="761"/>
    </location>
</feature>
<feature type="region of interest" description="Disordered" evidence="1">
    <location>
        <begin position="606"/>
        <end position="640"/>
    </location>
</feature>
<feature type="compositionally biased region" description="Polar residues" evidence="1">
    <location>
        <begin position="606"/>
        <end position="617"/>
    </location>
</feature>
<feature type="region of interest" description="Disordered" evidence="1">
    <location>
        <begin position="340"/>
        <end position="419"/>
    </location>
</feature>
<dbReference type="OrthoDB" id="332250at2759"/>
<evidence type="ECO:0000256" key="1">
    <source>
        <dbReference type="SAM" id="MobiDB-lite"/>
    </source>
</evidence>
<dbReference type="AlphaFoldDB" id="A0A8S4A422"/>
<dbReference type="PANTHER" id="PTHR21574:SF0">
    <property type="entry name" value="CENTROSOMAL PROTEIN OF 120 KDA"/>
    <property type="match status" value="1"/>
</dbReference>
<dbReference type="GO" id="GO:1903724">
    <property type="term" value="P:positive regulation of centriole elongation"/>
    <property type="evidence" value="ECO:0007669"/>
    <property type="project" value="TreeGrafter"/>
</dbReference>
<dbReference type="InterPro" id="IPR022136">
    <property type="entry name" value="DUF3668"/>
</dbReference>
<organism evidence="3 4">
    <name type="scientific">Candidula unifasciata</name>
    <dbReference type="NCBI Taxonomy" id="100452"/>
    <lineage>
        <taxon>Eukaryota</taxon>
        <taxon>Metazoa</taxon>
        <taxon>Spiralia</taxon>
        <taxon>Lophotrochozoa</taxon>
        <taxon>Mollusca</taxon>
        <taxon>Gastropoda</taxon>
        <taxon>Heterobranchia</taxon>
        <taxon>Euthyneura</taxon>
        <taxon>Panpulmonata</taxon>
        <taxon>Eupulmonata</taxon>
        <taxon>Stylommatophora</taxon>
        <taxon>Helicina</taxon>
        <taxon>Helicoidea</taxon>
        <taxon>Geomitridae</taxon>
        <taxon>Candidula</taxon>
    </lineage>
</organism>
<evidence type="ECO:0000259" key="2">
    <source>
        <dbReference type="PROSITE" id="PS50004"/>
    </source>
</evidence>
<dbReference type="GO" id="GO:0005813">
    <property type="term" value="C:centrosome"/>
    <property type="evidence" value="ECO:0007669"/>
    <property type="project" value="TreeGrafter"/>
</dbReference>
<feature type="non-terminal residue" evidence="3">
    <location>
        <position position="1"/>
    </location>
</feature>
<evidence type="ECO:0000313" key="4">
    <source>
        <dbReference type="Proteomes" id="UP000678393"/>
    </source>
</evidence>
<evidence type="ECO:0000313" key="3">
    <source>
        <dbReference type="EMBL" id="CAG5135088.1"/>
    </source>
</evidence>
<dbReference type="InterPro" id="IPR000008">
    <property type="entry name" value="C2_dom"/>
</dbReference>
<keyword evidence="4" id="KW-1185">Reference proteome</keyword>
<reference evidence="3" key="1">
    <citation type="submission" date="2021-04" db="EMBL/GenBank/DDBJ databases">
        <authorList>
            <consortium name="Molecular Ecology Group"/>
        </authorList>
    </citation>
    <scope>NUCLEOTIDE SEQUENCE</scope>
</reference>
<comment type="caution">
    <text evidence="3">The sequence shown here is derived from an EMBL/GenBank/DDBJ whole genome shotgun (WGS) entry which is preliminary data.</text>
</comment>
<dbReference type="Pfam" id="PF12416">
    <property type="entry name" value="DUF3668"/>
    <property type="match status" value="1"/>
</dbReference>
<dbReference type="SUPFAM" id="SSF49562">
    <property type="entry name" value="C2 domain (Calcium/lipid-binding domain, CaLB)"/>
    <property type="match status" value="1"/>
</dbReference>
<dbReference type="Gene3D" id="2.60.40.150">
    <property type="entry name" value="C2 domain"/>
    <property type="match status" value="1"/>
</dbReference>
<dbReference type="PANTHER" id="PTHR21574">
    <property type="entry name" value="CENTROSOMAL PROTEIN OF 120 KDA"/>
    <property type="match status" value="1"/>
</dbReference>
<accession>A0A8S4A422</accession>
<gene>
    <name evidence="3" type="ORF">CUNI_LOCUS20646</name>
</gene>
<sequence>MGNDTRFLVVISVLEGRGFPKRPKHKLIVEAKFDGELLATDPVAHSESPDINQELAWELTGKALQQHRLQRSTIKIQCYACDTETTMKESVGYVVLDLRSVSQNKQVGKWYQLLHSKYSKTKAELRLALYLDEDPQGQQTASAPLSSPEPLISQGPVDVKSLVPVLNEADGYYQIGPVKTCSELFVLSVTIAYANNLPQLIPSSVPLSSSSNGFFFYYSLLGNDVTNEPFFDLVNPNFPAERASVKIRSSVEALRSFFSHQPGLQVHLCCGDQSLGSCDIPLGALLKSDSTQIYMRPVSIEGAFQLTPASQSRQQVAALPSNIQPCVGVSVVLRKEDLAVKSPTRDNKQAALTTEAPPDGDSQTVSPEPDKKPKHKSRQKKQEMTTLRENGAGDVTPPAQKQPPRPSSSSQQQQAPQEHQVVVTNLLDNHFRVPENVAFPPQAHHFTFSIDLRSIRDNHSTNTINVFLRYVYPFFGSAAPILTHPPVEIRKGSEVLLPQSFCAFDFACSMHQLQETFTRVPLVVEVWHRDKQLSQNILIGTARLPLSLIMSADRTRIMNSSGVAGWRQEASDRVPVVSADGKLDKCAEISLVLSLEDWGPIATAPTIQQNSGASGNQVAPFRTASSSGGDGAAASSPRSSAEYQAAVELELWKENQEKEFERQMKQKEAAYMKALADEWKKRDTEREILTQKKLTEYKQMEDQLRATLTDLERREKKLAISEHEVMKLRSDLQREHDRKLQEMKEASRRMKEDCDHQVELQ</sequence>
<dbReference type="PROSITE" id="PS50004">
    <property type="entry name" value="C2"/>
    <property type="match status" value="1"/>
</dbReference>
<dbReference type="EMBL" id="CAJHNH020007890">
    <property type="protein sequence ID" value="CAG5135088.1"/>
    <property type="molecule type" value="Genomic_DNA"/>
</dbReference>
<dbReference type="Pfam" id="PF00168">
    <property type="entry name" value="C2"/>
    <property type="match status" value="2"/>
</dbReference>
<feature type="domain" description="C2" evidence="2">
    <location>
        <begin position="1"/>
        <end position="111"/>
    </location>
</feature>
<dbReference type="Proteomes" id="UP000678393">
    <property type="component" value="Unassembled WGS sequence"/>
</dbReference>
<feature type="compositionally biased region" description="Low complexity" evidence="1">
    <location>
        <begin position="407"/>
        <end position="417"/>
    </location>
</feature>
<name>A0A8S4A422_9EUPU</name>
<dbReference type="InterPro" id="IPR035892">
    <property type="entry name" value="C2_domain_sf"/>
</dbReference>
<feature type="compositionally biased region" description="Low complexity" evidence="1">
    <location>
        <begin position="624"/>
        <end position="640"/>
    </location>
</feature>
<dbReference type="InterPro" id="IPR039893">
    <property type="entry name" value="CEP120-like"/>
</dbReference>
<protein>
    <recommendedName>
        <fullName evidence="2">C2 domain-containing protein</fullName>
    </recommendedName>
</protein>
<proteinExistence type="predicted"/>